<dbReference type="GO" id="GO:0005886">
    <property type="term" value="C:plasma membrane"/>
    <property type="evidence" value="ECO:0007669"/>
    <property type="project" value="TreeGrafter"/>
</dbReference>
<gene>
    <name evidence="9" type="primary">DSPTP1B</name>
    <name evidence="9" type="ORF">SNAT2548_LOCUS28411</name>
</gene>
<dbReference type="SUPFAM" id="SSF50978">
    <property type="entry name" value="WD40 repeat-like"/>
    <property type="match status" value="1"/>
</dbReference>
<evidence type="ECO:0000256" key="2">
    <source>
        <dbReference type="ARBA" id="ARBA00022692"/>
    </source>
</evidence>
<feature type="transmembrane region" description="Helical" evidence="7">
    <location>
        <begin position="1625"/>
        <end position="1646"/>
    </location>
</feature>
<dbReference type="InterPro" id="IPR036770">
    <property type="entry name" value="Ankyrin_rpt-contain_sf"/>
</dbReference>
<sequence>MEFCRVSAPPPAAPLGSEIKDPDSPHIQVIWLNWHSGLFKSSCLGGSSLPVASDFNTIGVARTLKLQVCAGATRVDNADNMGDCCSTAAEQRNSGESSSDTGTAKSKQDGGTGGKRLDMSSQLLQGDVVANETFHFVEQALEARAAIDEPVKAVFQQRPELLLLLPARYVGKEKSKELLLRNTYINSQMGPLAEIQLEAPGQGLKPQRLAWMDAGLDDRNGQPVLTCILKRRLSQHSGVSQVNVSWSGKGSGLILLECAECCVVALRKRHVGAAQAVNSTDEEKLVELQRRCLPSLPATYLEPILPKDSRASCLAARPGPNYPLLLAGDSSGTVALYDVDPKAGEGHTAKSVWSLSMQEALVEVCWGPGGGCFAVASGGGTDSRLQGLRDRQNRSKGVESCCITIWSVHSAGPNCSVGELMAPIRREWSLRSLCFCNRGFRIAAASAGPLCTMVVVFDADTLLEECRLVLPRMEMHSIGHFISSPAAGAGSEHLILAADRRVLLWGLEGQSSPSTPRRDVGGIKSQPIDVIYWDESPSQDISFTVDNESLQVLAVQEGGLAHQLGVRGSSGWLLSGWRSLDPSAAGKPLQLQLPRSKDEVSKMLNFKRVLLRLQPPNVDLQTLELGNSRVLCAAASPDNTLLAVGCERGDGTGQLASNSIETASAEGLVGSHKRRAQRWSEHSSTLSVWSLDTQELWRAKEVPLSSSIPALCWLDSCMLVVALTQTKSVGLVNAESGALVRRWFFNNETPQLLAAARGCRWVAVGFRSQRTGKKATHCAVFDRDSGGGTWVPCGICTRARPVVACSDTGQFLAVAGADLRPALASLDASPTNTTTVDATLSAAAVETRSRSRGLSIWKIGDMTRQKVSGIAGQWIAESVALHGELLVASFQGGGIMKAYRLPDEELCTEEHAHSLQAVAACDDPTSGVVAAAGPGVALKHSQKTVVGLACWITRHSSRQSRHSSTGIEKADLTFSLPGAAVAALSFLPERMFLAGGVNLRAMAVACIWNLSEAGAAREICEVRLDMRPGLRCLAIGHDGSQRHRDVQREAEARRSSPSALKEPTRSGRKPSQSGLFQPLAETLPAAVLASSGSDSRVVVHEVRCGFRTFFDISEPTDADLLPRRQLTQLAPTVLRFASSGRMLAAGDNAGRVHLFLLGRHRAENDIVQMRVQAHRVLSLSGHVCDVILKGEQLFKAVCLQSPVESRTQHQEAPRGDRSVMVYDLLNPSLEFMLPDLKMKAEDASSAFGAQLEMLPSLLHQQLPQSGWTLLHCCACRGQAQHARLLVRLAASPFQRDALGRNALDVALQHNEFGVVEDLMTVLMEQRHTAEYGHAWDQFGENAEILGRALLASSLPAEHQALTQTVVRLLRHRMATLPDFLDTVCCGVPRHFEVTRAGEKLKVLPSRAALKENEFMIRAYSAPVYRPEAPEFRGLVPSSEETHTPERPVEIRVWYLRGALDDDVGLVPALKESEQEEIMRTKFVHVLLEEQWAKVGRRQFRLELVLYLIYLVFFAGWCITGRASCADPGPPADETEDFSNVIGFAFQMFRVALVIFQLFFLYEEWKQLAYEVRRAEAKSLVDKMRAVLGYFTTWNNLDIVRIALISTAVVWSVLDRADVFLGDGKNLLAVTTVFVCSRLISFLRAFPNTGHLVRTLITIFWDMAVFFRLMLLMLLTFVFAFLLLYDQPFSVEGIAEMMWYVYVHGVFGDGETAPGGADDSTWMARLLLVMCVVVMLVVMMNFLIAIMGDSYDKVQERAEEARNVMRLELVYEAEVANVIPRRCRKEKAYVFTCEGVRYAGGGLQATQQEASRWEGRVRQVEWKAMRREARQTWVTLTEQSGQLAAIEDRIHALESHVNQGHARLQETLASCLAWLSFLTCCPVLSEFFCCRGLEVHAQTKVHHHYPQLFGSIHRANVFGRVSFALLFSGAASHGDLQVTVQEHLTDLAHQKVLACRLQPNFP</sequence>
<dbReference type="SUPFAM" id="SSF101908">
    <property type="entry name" value="Putative isomerase YbhE"/>
    <property type="match status" value="1"/>
</dbReference>
<keyword evidence="4 7" id="KW-1133">Transmembrane helix</keyword>
<feature type="transmembrane region" description="Helical" evidence="7">
    <location>
        <begin position="1585"/>
        <end position="1613"/>
    </location>
</feature>
<evidence type="ECO:0000256" key="4">
    <source>
        <dbReference type="ARBA" id="ARBA00022989"/>
    </source>
</evidence>
<dbReference type="PANTHER" id="PTHR10582">
    <property type="entry name" value="TRANSIENT RECEPTOR POTENTIAL ION CHANNEL PROTEIN"/>
    <property type="match status" value="1"/>
</dbReference>
<feature type="region of interest" description="Disordered" evidence="6">
    <location>
        <begin position="88"/>
        <end position="117"/>
    </location>
</feature>
<feature type="compositionally biased region" description="Basic and acidic residues" evidence="6">
    <location>
        <begin position="1041"/>
        <end position="1054"/>
    </location>
</feature>
<feature type="region of interest" description="Disordered" evidence="6">
    <location>
        <begin position="1"/>
        <end position="20"/>
    </location>
</feature>
<dbReference type="Gene3D" id="1.25.40.20">
    <property type="entry name" value="Ankyrin repeat-containing domain"/>
    <property type="match status" value="1"/>
</dbReference>
<dbReference type="EMBL" id="CAJNDS010002515">
    <property type="protein sequence ID" value="CAE7507255.1"/>
    <property type="molecule type" value="Genomic_DNA"/>
</dbReference>
<comment type="caution">
    <text evidence="9">The sequence shown here is derived from an EMBL/GenBank/DDBJ whole genome shotgun (WGS) entry which is preliminary data.</text>
</comment>
<feature type="transmembrane region" description="Helical" evidence="7">
    <location>
        <begin position="1658"/>
        <end position="1684"/>
    </location>
</feature>
<comment type="subcellular location">
    <subcellularLocation>
        <location evidence="1">Membrane</location>
        <topology evidence="1">Multi-pass membrane protein</topology>
    </subcellularLocation>
</comment>
<keyword evidence="10" id="KW-1185">Reference proteome</keyword>
<keyword evidence="5 7" id="KW-0472">Membrane</keyword>
<dbReference type="Proteomes" id="UP000604046">
    <property type="component" value="Unassembled WGS sequence"/>
</dbReference>
<feature type="region of interest" description="Disordered" evidence="6">
    <location>
        <begin position="1041"/>
        <end position="1075"/>
    </location>
</feature>
<feature type="domain" description="Ion transport" evidence="8">
    <location>
        <begin position="1546"/>
        <end position="1757"/>
    </location>
</feature>
<feature type="transmembrane region" description="Helical" evidence="7">
    <location>
        <begin position="1543"/>
        <end position="1564"/>
    </location>
</feature>
<reference evidence="9" key="1">
    <citation type="submission" date="2021-02" db="EMBL/GenBank/DDBJ databases">
        <authorList>
            <person name="Dougan E. K."/>
            <person name="Rhodes N."/>
            <person name="Thang M."/>
            <person name="Chan C."/>
        </authorList>
    </citation>
    <scope>NUCLEOTIDE SEQUENCE</scope>
</reference>
<dbReference type="PANTHER" id="PTHR10582:SF2">
    <property type="entry name" value="INACTIVE"/>
    <property type="match status" value="1"/>
</dbReference>
<evidence type="ECO:0000256" key="5">
    <source>
        <dbReference type="ARBA" id="ARBA00023136"/>
    </source>
</evidence>
<evidence type="ECO:0000313" key="10">
    <source>
        <dbReference type="Proteomes" id="UP000604046"/>
    </source>
</evidence>
<evidence type="ECO:0000313" key="9">
    <source>
        <dbReference type="EMBL" id="CAE7507255.1"/>
    </source>
</evidence>
<dbReference type="GO" id="GO:0098703">
    <property type="term" value="P:calcium ion import across plasma membrane"/>
    <property type="evidence" value="ECO:0007669"/>
    <property type="project" value="TreeGrafter"/>
</dbReference>
<dbReference type="InterPro" id="IPR036322">
    <property type="entry name" value="WD40_repeat_dom_sf"/>
</dbReference>
<dbReference type="GO" id="GO:0005216">
    <property type="term" value="F:monoatomic ion channel activity"/>
    <property type="evidence" value="ECO:0007669"/>
    <property type="project" value="InterPro"/>
</dbReference>
<feature type="transmembrane region" description="Helical" evidence="7">
    <location>
        <begin position="1503"/>
        <end position="1523"/>
    </location>
</feature>
<protein>
    <submittedName>
        <fullName evidence="9">DSPTP1B protein</fullName>
    </submittedName>
</protein>
<dbReference type="InterPro" id="IPR015943">
    <property type="entry name" value="WD40/YVTN_repeat-like_dom_sf"/>
</dbReference>
<evidence type="ECO:0000259" key="8">
    <source>
        <dbReference type="Pfam" id="PF00520"/>
    </source>
</evidence>
<dbReference type="OrthoDB" id="437584at2759"/>
<proteinExistence type="predicted"/>
<evidence type="ECO:0000256" key="3">
    <source>
        <dbReference type="ARBA" id="ARBA00022737"/>
    </source>
</evidence>
<feature type="compositionally biased region" description="Polar residues" evidence="6">
    <location>
        <begin position="88"/>
        <end position="105"/>
    </location>
</feature>
<evidence type="ECO:0000256" key="6">
    <source>
        <dbReference type="SAM" id="MobiDB-lite"/>
    </source>
</evidence>
<feature type="transmembrane region" description="Helical" evidence="7">
    <location>
        <begin position="1721"/>
        <end position="1746"/>
    </location>
</feature>
<accession>A0A812T001</accession>
<dbReference type="Pfam" id="PF00520">
    <property type="entry name" value="Ion_trans"/>
    <property type="match status" value="1"/>
</dbReference>
<organism evidence="9 10">
    <name type="scientific">Symbiodinium natans</name>
    <dbReference type="NCBI Taxonomy" id="878477"/>
    <lineage>
        <taxon>Eukaryota</taxon>
        <taxon>Sar</taxon>
        <taxon>Alveolata</taxon>
        <taxon>Dinophyceae</taxon>
        <taxon>Suessiales</taxon>
        <taxon>Symbiodiniaceae</taxon>
        <taxon>Symbiodinium</taxon>
    </lineage>
</organism>
<evidence type="ECO:0000256" key="7">
    <source>
        <dbReference type="SAM" id="Phobius"/>
    </source>
</evidence>
<dbReference type="Gene3D" id="2.130.10.10">
    <property type="entry name" value="YVTN repeat-like/Quinoprotein amine dehydrogenase"/>
    <property type="match status" value="2"/>
</dbReference>
<evidence type="ECO:0000256" key="1">
    <source>
        <dbReference type="ARBA" id="ARBA00004141"/>
    </source>
</evidence>
<dbReference type="InterPro" id="IPR005821">
    <property type="entry name" value="Ion_trans_dom"/>
</dbReference>
<keyword evidence="2 7" id="KW-0812">Transmembrane</keyword>
<dbReference type="InterPro" id="IPR024862">
    <property type="entry name" value="TRPV"/>
</dbReference>
<keyword evidence="3" id="KW-0677">Repeat</keyword>
<name>A0A812T001_9DINO</name>
<dbReference type="SUPFAM" id="SSF48403">
    <property type="entry name" value="Ankyrin repeat"/>
    <property type="match status" value="1"/>
</dbReference>